<comment type="caution">
    <text evidence="2">The sequence shown here is derived from an EMBL/GenBank/DDBJ whole genome shotgun (WGS) entry which is preliminary data.</text>
</comment>
<dbReference type="RefSeq" id="WP_075761638.1">
    <property type="nucleotide sequence ID" value="NZ_MJIL01000024.1"/>
</dbReference>
<evidence type="ECO:0000259" key="1">
    <source>
        <dbReference type="SMART" id="SM00901"/>
    </source>
</evidence>
<dbReference type="AlphaFoldDB" id="A0A1Q9H7K4"/>
<evidence type="ECO:0000313" key="2">
    <source>
        <dbReference type="EMBL" id="OLQ83780.1"/>
    </source>
</evidence>
<evidence type="ECO:0000313" key="3">
    <source>
        <dbReference type="Proteomes" id="UP000186905"/>
    </source>
</evidence>
<proteinExistence type="predicted"/>
<gene>
    <name evidence="2" type="ORF">BIT28_16605</name>
</gene>
<keyword evidence="3" id="KW-1185">Reference proteome</keyword>
<dbReference type="STRING" id="1903952.BIT28_16605"/>
<protein>
    <submittedName>
        <fullName evidence="2">FRG domain-containing protein</fullName>
    </submittedName>
</protein>
<sequence>MSYNWESFKAFVGKNTSGSKKYYFRGQSSSLWKLETSFQRASVGKGIPMLTYLTSIMSDVNYQFSSFDKPVNLQDSIEFGELLARLQHHGFPTPLLDWTLSPYIAAYFAFKGAPLEAKPDDKVSIYMFDIDKWMAETSPSTDLLSQVPFVGNFVPYATNNQRMVRQMGVMTITNVPDIQQFILSKGNDYLFKIDLPAFERSLVLKELNLMGINDHTLFPDLDGLCKHLKEVHFDSKIKVPPPPPPLVPLPPEA</sequence>
<dbReference type="Pfam" id="PF08867">
    <property type="entry name" value="FRG"/>
    <property type="match status" value="1"/>
</dbReference>
<feature type="domain" description="FRG" evidence="1">
    <location>
        <begin position="18"/>
        <end position="125"/>
    </location>
</feature>
<reference evidence="2 3" key="1">
    <citation type="submission" date="2016-09" db="EMBL/GenBank/DDBJ databases">
        <title>Photobacterium proteolyticum sp. nov. a protease producing bacterium isolated from ocean sediments of Laizhou Bay.</title>
        <authorList>
            <person name="Li Y."/>
        </authorList>
    </citation>
    <scope>NUCLEOTIDE SEQUENCE [LARGE SCALE GENOMIC DNA]</scope>
    <source>
        <strain evidence="2 3">13-12</strain>
    </source>
</reference>
<dbReference type="OrthoDB" id="9816036at2"/>
<name>A0A1Q9H7K4_9GAMM</name>
<dbReference type="Proteomes" id="UP000186905">
    <property type="component" value="Unassembled WGS sequence"/>
</dbReference>
<accession>A0A1Q9H7K4</accession>
<dbReference type="InterPro" id="IPR014966">
    <property type="entry name" value="FRG-dom"/>
</dbReference>
<dbReference type="EMBL" id="MJIL01000024">
    <property type="protein sequence ID" value="OLQ83780.1"/>
    <property type="molecule type" value="Genomic_DNA"/>
</dbReference>
<dbReference type="SMART" id="SM00901">
    <property type="entry name" value="FRG"/>
    <property type="match status" value="1"/>
</dbReference>
<organism evidence="2 3">
    <name type="scientific">Photobacterium proteolyticum</name>
    <dbReference type="NCBI Taxonomy" id="1903952"/>
    <lineage>
        <taxon>Bacteria</taxon>
        <taxon>Pseudomonadati</taxon>
        <taxon>Pseudomonadota</taxon>
        <taxon>Gammaproteobacteria</taxon>
        <taxon>Vibrionales</taxon>
        <taxon>Vibrionaceae</taxon>
        <taxon>Photobacterium</taxon>
    </lineage>
</organism>